<comment type="caution">
    <text evidence="8">The sequence shown here is derived from an EMBL/GenBank/DDBJ whole genome shotgun (WGS) entry which is preliminary data.</text>
</comment>
<keyword evidence="5 7" id="KW-1133">Transmembrane helix</keyword>
<evidence type="ECO:0000256" key="5">
    <source>
        <dbReference type="ARBA" id="ARBA00022989"/>
    </source>
</evidence>
<dbReference type="RefSeq" id="WP_273640036.1">
    <property type="nucleotide sequence ID" value="NZ_JAQQXP010000001.1"/>
</dbReference>
<comment type="subcellular location">
    <subcellularLocation>
        <location evidence="1">Cell membrane</location>
        <topology evidence="1">Multi-pass membrane protein</topology>
    </subcellularLocation>
</comment>
<evidence type="ECO:0000256" key="6">
    <source>
        <dbReference type="ARBA" id="ARBA00023136"/>
    </source>
</evidence>
<evidence type="ECO:0000256" key="4">
    <source>
        <dbReference type="ARBA" id="ARBA00022692"/>
    </source>
</evidence>
<sequence>MNTTLLKLLSTDAGFAALILRVPTGIVLAAHGAQKLFAWFGGYGLEGTGQYMTSLGLEPGYLMALLAGSAEFFGGLALIFGVLTRPAALVAAFTMVMAIFTAHIQNGLFISNGGYEYALALLAATASLVLSGAGRSSVDRVIAAKLPRQA</sequence>
<proteinExistence type="inferred from homology"/>
<dbReference type="PANTHER" id="PTHR33452">
    <property type="entry name" value="OXIDOREDUCTASE CATD-RELATED"/>
    <property type="match status" value="1"/>
</dbReference>
<evidence type="ECO:0000256" key="7">
    <source>
        <dbReference type="SAM" id="Phobius"/>
    </source>
</evidence>
<evidence type="ECO:0000256" key="1">
    <source>
        <dbReference type="ARBA" id="ARBA00004651"/>
    </source>
</evidence>
<name>A0ABT5L3N4_9ALTE</name>
<evidence type="ECO:0000256" key="2">
    <source>
        <dbReference type="ARBA" id="ARBA00006679"/>
    </source>
</evidence>
<dbReference type="PANTHER" id="PTHR33452:SF1">
    <property type="entry name" value="INNER MEMBRANE PROTEIN YPHA-RELATED"/>
    <property type="match status" value="1"/>
</dbReference>
<keyword evidence="6 7" id="KW-0472">Membrane</keyword>
<feature type="transmembrane region" description="Helical" evidence="7">
    <location>
        <begin position="61"/>
        <end position="80"/>
    </location>
</feature>
<feature type="transmembrane region" description="Helical" evidence="7">
    <location>
        <begin position="87"/>
        <end position="105"/>
    </location>
</feature>
<dbReference type="InterPro" id="IPR051907">
    <property type="entry name" value="DoxX-like_oxidoreductase"/>
</dbReference>
<dbReference type="EMBL" id="JAQQXP010000001">
    <property type="protein sequence ID" value="MDC8831006.1"/>
    <property type="molecule type" value="Genomic_DNA"/>
</dbReference>
<comment type="similarity">
    <text evidence="2">Belongs to the DoxX family.</text>
</comment>
<organism evidence="8 9">
    <name type="scientific">Alteromonas gilva</name>
    <dbReference type="NCBI Taxonomy" id="2987522"/>
    <lineage>
        <taxon>Bacteria</taxon>
        <taxon>Pseudomonadati</taxon>
        <taxon>Pseudomonadota</taxon>
        <taxon>Gammaproteobacteria</taxon>
        <taxon>Alteromonadales</taxon>
        <taxon>Alteromonadaceae</taxon>
        <taxon>Alteromonas/Salinimonas group</taxon>
        <taxon>Alteromonas</taxon>
    </lineage>
</organism>
<dbReference type="Proteomes" id="UP001218788">
    <property type="component" value="Unassembled WGS sequence"/>
</dbReference>
<keyword evidence="4 7" id="KW-0812">Transmembrane</keyword>
<accession>A0ABT5L3N4</accession>
<keyword evidence="3" id="KW-1003">Cell membrane</keyword>
<evidence type="ECO:0000256" key="3">
    <source>
        <dbReference type="ARBA" id="ARBA00022475"/>
    </source>
</evidence>
<gene>
    <name evidence="8" type="ORF">OIK42_09550</name>
</gene>
<reference evidence="8 9" key="1">
    <citation type="submission" date="2022-10" db="EMBL/GenBank/DDBJ databases">
        <title>Alteromonas sp. chi3 Genome sequencing.</title>
        <authorList>
            <person name="Park S."/>
        </authorList>
    </citation>
    <scope>NUCLEOTIDE SEQUENCE [LARGE SCALE GENOMIC DNA]</scope>
    <source>
        <strain evidence="9">chi3</strain>
    </source>
</reference>
<dbReference type="InterPro" id="IPR032808">
    <property type="entry name" value="DoxX"/>
</dbReference>
<feature type="transmembrane region" description="Helical" evidence="7">
    <location>
        <begin position="117"/>
        <end position="138"/>
    </location>
</feature>
<dbReference type="Pfam" id="PF07681">
    <property type="entry name" value="DoxX"/>
    <property type="match status" value="1"/>
</dbReference>
<evidence type="ECO:0000313" key="9">
    <source>
        <dbReference type="Proteomes" id="UP001218788"/>
    </source>
</evidence>
<protein>
    <submittedName>
        <fullName evidence="8">DoxX family protein</fullName>
    </submittedName>
</protein>
<keyword evidence="9" id="KW-1185">Reference proteome</keyword>
<evidence type="ECO:0000313" key="8">
    <source>
        <dbReference type="EMBL" id="MDC8831006.1"/>
    </source>
</evidence>